<organism evidence="1 2">
    <name type="scientific">Vespula squamosa</name>
    <name type="common">Southern yellow jacket</name>
    <name type="synonym">Wasp</name>
    <dbReference type="NCBI Taxonomy" id="30214"/>
    <lineage>
        <taxon>Eukaryota</taxon>
        <taxon>Metazoa</taxon>
        <taxon>Ecdysozoa</taxon>
        <taxon>Arthropoda</taxon>
        <taxon>Hexapoda</taxon>
        <taxon>Insecta</taxon>
        <taxon>Pterygota</taxon>
        <taxon>Neoptera</taxon>
        <taxon>Endopterygota</taxon>
        <taxon>Hymenoptera</taxon>
        <taxon>Apocrita</taxon>
        <taxon>Aculeata</taxon>
        <taxon>Vespoidea</taxon>
        <taxon>Vespidae</taxon>
        <taxon>Vespinae</taxon>
        <taxon>Vespula</taxon>
    </lineage>
</organism>
<evidence type="ECO:0000313" key="2">
    <source>
        <dbReference type="Proteomes" id="UP001607302"/>
    </source>
</evidence>
<dbReference type="AlphaFoldDB" id="A0ABD2A4U2"/>
<proteinExistence type="predicted"/>
<gene>
    <name evidence="1" type="ORF">V1478_015910</name>
</gene>
<sequence>MTINVMSLLSAITAMRTLKSWCLAAFVTQVSIQIMLVTKSTWTLWTQKLLPATTREGKGLGEK</sequence>
<reference evidence="1 2" key="1">
    <citation type="journal article" date="2024" name="Ann. Entomol. Soc. Am.">
        <title>Genomic analyses of the southern and eastern yellowjacket wasps (Hymenoptera: Vespidae) reveal evolutionary signatures of social life.</title>
        <authorList>
            <person name="Catto M.A."/>
            <person name="Caine P.B."/>
            <person name="Orr S.E."/>
            <person name="Hunt B.G."/>
            <person name="Goodisman M.A.D."/>
        </authorList>
    </citation>
    <scope>NUCLEOTIDE SEQUENCE [LARGE SCALE GENOMIC DNA]</scope>
    <source>
        <strain evidence="1">233</strain>
        <tissue evidence="1">Head and thorax</tissue>
    </source>
</reference>
<protein>
    <submittedName>
        <fullName evidence="1">Uncharacterized protein</fullName>
    </submittedName>
</protein>
<keyword evidence="2" id="KW-1185">Reference proteome</keyword>
<dbReference type="Proteomes" id="UP001607302">
    <property type="component" value="Unassembled WGS sequence"/>
</dbReference>
<comment type="caution">
    <text evidence="1">The sequence shown here is derived from an EMBL/GenBank/DDBJ whole genome shotgun (WGS) entry which is preliminary data.</text>
</comment>
<evidence type="ECO:0000313" key="1">
    <source>
        <dbReference type="EMBL" id="KAL2714725.1"/>
    </source>
</evidence>
<dbReference type="EMBL" id="JAUDFV010000156">
    <property type="protein sequence ID" value="KAL2714725.1"/>
    <property type="molecule type" value="Genomic_DNA"/>
</dbReference>
<accession>A0ABD2A4U2</accession>
<name>A0ABD2A4U2_VESSQ</name>